<dbReference type="RefSeq" id="WP_349660745.1">
    <property type="nucleotide sequence ID" value="NZ_JBEGDG010000013.1"/>
</dbReference>
<dbReference type="InterPro" id="IPR045851">
    <property type="entry name" value="AMP-bd_C_sf"/>
</dbReference>
<gene>
    <name evidence="7" type="ORF">ABNX05_16700</name>
</gene>
<evidence type="ECO:0000256" key="4">
    <source>
        <dbReference type="ARBA" id="ARBA00022553"/>
    </source>
</evidence>
<dbReference type="PROSITE" id="PS50075">
    <property type="entry name" value="CARRIER"/>
    <property type="match status" value="1"/>
</dbReference>
<feature type="domain" description="Carrier" evidence="6">
    <location>
        <begin position="1038"/>
        <end position="1113"/>
    </location>
</feature>
<dbReference type="InterPro" id="IPR010071">
    <property type="entry name" value="AA_adenyl_dom"/>
</dbReference>
<dbReference type="SMART" id="SM00823">
    <property type="entry name" value="PKS_PP"/>
    <property type="match status" value="1"/>
</dbReference>
<dbReference type="SUPFAM" id="SSF52777">
    <property type="entry name" value="CoA-dependent acyltransferases"/>
    <property type="match status" value="4"/>
</dbReference>
<dbReference type="InterPro" id="IPR020845">
    <property type="entry name" value="AMP-binding_CS"/>
</dbReference>
<dbReference type="SUPFAM" id="SSF56801">
    <property type="entry name" value="Acetyl-CoA synthetase-like"/>
    <property type="match status" value="1"/>
</dbReference>
<dbReference type="Gene3D" id="3.30.559.10">
    <property type="entry name" value="Chloramphenicol acetyltransferase-like domain"/>
    <property type="match status" value="2"/>
</dbReference>
<dbReference type="PROSITE" id="PS00012">
    <property type="entry name" value="PHOSPHOPANTETHEINE"/>
    <property type="match status" value="1"/>
</dbReference>
<dbReference type="InterPro" id="IPR023213">
    <property type="entry name" value="CAT-like_dom_sf"/>
</dbReference>
<evidence type="ECO:0000256" key="3">
    <source>
        <dbReference type="ARBA" id="ARBA00022450"/>
    </source>
</evidence>
<keyword evidence="5" id="KW-0045">Antibiotic biosynthesis</keyword>
<dbReference type="Gene3D" id="3.30.300.30">
    <property type="match status" value="1"/>
</dbReference>
<comment type="cofactor">
    <cofactor evidence="1">
        <name>pantetheine 4'-phosphate</name>
        <dbReference type="ChEBI" id="CHEBI:47942"/>
    </cofactor>
</comment>
<dbReference type="CDD" id="cd05930">
    <property type="entry name" value="A_NRPS"/>
    <property type="match status" value="1"/>
</dbReference>
<dbReference type="Gene3D" id="2.30.38.10">
    <property type="entry name" value="Luciferase, Domain 3"/>
    <property type="match status" value="1"/>
</dbReference>
<evidence type="ECO:0000256" key="5">
    <source>
        <dbReference type="ARBA" id="ARBA00023194"/>
    </source>
</evidence>
<keyword evidence="3" id="KW-0596">Phosphopantetheine</keyword>
<keyword evidence="8" id="KW-1185">Reference proteome</keyword>
<organism evidence="7 8">
    <name type="scientific">Lysinibacillus zambalensis</name>
    <dbReference type="NCBI Taxonomy" id="3160866"/>
    <lineage>
        <taxon>Bacteria</taxon>
        <taxon>Bacillati</taxon>
        <taxon>Bacillota</taxon>
        <taxon>Bacilli</taxon>
        <taxon>Bacillales</taxon>
        <taxon>Bacillaceae</taxon>
        <taxon>Lysinibacillus</taxon>
    </lineage>
</organism>
<protein>
    <submittedName>
        <fullName evidence="7">Amino acid adenylation domain-containing protein</fullName>
    </submittedName>
</protein>
<dbReference type="InterPro" id="IPR025110">
    <property type="entry name" value="AMP-bd_C"/>
</dbReference>
<dbReference type="InterPro" id="IPR001242">
    <property type="entry name" value="Condensation_dom"/>
</dbReference>
<dbReference type="Gene3D" id="3.30.559.30">
    <property type="entry name" value="Nonribosomal peptide synthetase, condensation domain"/>
    <property type="match status" value="2"/>
</dbReference>
<evidence type="ECO:0000313" key="8">
    <source>
        <dbReference type="Proteomes" id="UP001478862"/>
    </source>
</evidence>
<keyword evidence="4" id="KW-0597">Phosphoprotein</keyword>
<dbReference type="InterPro" id="IPR009081">
    <property type="entry name" value="PP-bd_ACP"/>
</dbReference>
<dbReference type="Proteomes" id="UP001478862">
    <property type="component" value="Unassembled WGS sequence"/>
</dbReference>
<dbReference type="InterPro" id="IPR006162">
    <property type="entry name" value="Ppantetheine_attach_site"/>
</dbReference>
<dbReference type="InterPro" id="IPR000873">
    <property type="entry name" value="AMP-dep_synth/lig_dom"/>
</dbReference>
<evidence type="ECO:0000259" key="6">
    <source>
        <dbReference type="PROSITE" id="PS50075"/>
    </source>
</evidence>
<comment type="caution">
    <text evidence="7">The sequence shown here is derived from an EMBL/GenBank/DDBJ whole genome shotgun (WGS) entry which is preliminary data.</text>
</comment>
<accession>A0ABV1MVU9</accession>
<dbReference type="CDD" id="cd19531">
    <property type="entry name" value="LCL_NRPS-like"/>
    <property type="match status" value="2"/>
</dbReference>
<dbReference type="Pfam" id="PF00668">
    <property type="entry name" value="Condensation"/>
    <property type="match status" value="2"/>
</dbReference>
<dbReference type="EMBL" id="JBEGDG010000013">
    <property type="protein sequence ID" value="MEQ6356269.1"/>
    <property type="molecule type" value="Genomic_DNA"/>
</dbReference>
<dbReference type="InterPro" id="IPR036736">
    <property type="entry name" value="ACP-like_sf"/>
</dbReference>
<dbReference type="SUPFAM" id="SSF47336">
    <property type="entry name" value="ACP-like"/>
    <property type="match status" value="1"/>
</dbReference>
<dbReference type="PROSITE" id="PS00455">
    <property type="entry name" value="AMP_BINDING"/>
    <property type="match status" value="1"/>
</dbReference>
<sequence>MNKKILEKLASLSPEQRALLEKRLLSRSTQDRGRQSIPAISRDKDAYSLSYTQFRMWWLDQVEPGNPAYIIPVAVRMNGKVDLRVLEQSLQTMVQRHESFRTTFHQEGDTPIQKLHVTLKLPLHVLDLSAMEESEKREKAIEISRKELRRPFQLHELPLIRSSIIRLDQEEHLWVVAIHHIVFDGWSVGLFLEEIGQLYQSAIQKREFKLPEFNIQSIDYAEWEKKQLNEEQMQGQLTYWKDQMKGPLPVLDLPVDSPRPSNRSSNGKQINIMMSKEVHDSLQEVCRVEEVTLFTALMTAYIILLHRYSQQDDIIVGFPILGRGHSEVQQVIGAFVNTLPLRCQLTSEMTCREVLQQVKKLTMDAFTHQDIPFEMLIEEIQPERRASYNSLFQVMFNLNKPVPEMDMDGLSMKYELIDHHTSKFDLNLEVRLSDHGDFLCTFEYSTDLFKEETIQFFAEHYRKLLQSMSESIDGKIANMDMMTKRDQLKLTELNDTHKYYHLDAFLQDSFVQQAELNPERIALFDQDKTMTYGELHERSNRVAHFLHEQGVGRNQLVAIMMERGIDLMVSLYGILKAGAAYVPIDPEYPVDRIEYMIHDSNSHVIISKHNYSNSISTFIKDDSHKMTVLFMDEEIHVVPSDIGIKTYSWSDLSTYSTQIPEVEGSPTDMAYMIYTSGSTGNPKGVPIQHSAIVNRLQWHQEQFQATSEDVIAQRTSICFDVSVWELFWALSYGAKLSIVPSDVVKDPERLYDHLIERNISIIHFVPSLFSTFISYLQDLEIRRAIPSLRWIVTSGEALPIKPVNQWFAMFFTQTKIANLYGPTEAAVDVTSYIIEGPVTHIPIGKPVANTQLFVLDHEMKPCPINVPGELYIGGVQLALGYYKQEEKTAESFIPNHLPYFSGERLYRTGDLARVKSTGDIEYLGRKDNQVKLRGFRIELEEIETLLGLHPKVTQVAVVIRELLDDQILLAFYTQSSKEVNGKELKDYLAQKVPRYMIPSHVIQLDEMPLTPSGKINRKLLKETQLTEFLHEREGRLTAPTTVTEKEIVVIWKEILLHEQIGCDQNFFDLGGHSLMVTKIISRIRNQYGLDVSIRDFFENPTIREFARIVDNLKQSGAQEERNSITIPQAEKKEYYTLSNSQKRLYFVYQLDPESNSYNMPGCLHIRGELNICAFKQAFQLLISRHDILRTRFIEVDGTPMQDIKKEIDFTIQEHDLTVYAESERQKIMQDNMYVDQTQPFHLEEGPLLRAKLFVLNDIEYRFYLNMHHIISDGWSIGVMAKEICNLYEDLSKGNHPSLADCELQYVDYAEWQEKNLQNGRWFDQEEYWLRTLSGPLPELKLPYDKKRPLDQAVRGEVYPFVISEELAHQLRTFSQENQYTLFMVLFAAYAQVLYHQTGQRDFIIGVPIAGRSNQSLESLIGLFLNNLAIRLQIQPSFTQHDLLDLVKKQSLDAFQNQIYPFDLLVEKINPERKLNQPPIFSTMFNLQNTPLEISLRNMDVSLELGITESIKYDMQLRMSEEDNRLIGHWCYCAESFEKETIEEMVHEFKIIVEQFVQTPDILLDELDLRSEKDHNLVASLGLFDSLE</sequence>
<dbReference type="Gene3D" id="3.40.50.980">
    <property type="match status" value="2"/>
</dbReference>
<proteinExistence type="inferred from homology"/>
<evidence type="ECO:0000313" key="7">
    <source>
        <dbReference type="EMBL" id="MEQ6356269.1"/>
    </source>
</evidence>
<comment type="similarity">
    <text evidence="2">Belongs to the ATP-dependent AMP-binding enzyme family.</text>
</comment>
<dbReference type="Pfam" id="PF13193">
    <property type="entry name" value="AMP-binding_C"/>
    <property type="match status" value="1"/>
</dbReference>
<dbReference type="Gene3D" id="1.10.1200.10">
    <property type="entry name" value="ACP-like"/>
    <property type="match status" value="1"/>
</dbReference>
<dbReference type="PANTHER" id="PTHR45527">
    <property type="entry name" value="NONRIBOSOMAL PEPTIDE SYNTHETASE"/>
    <property type="match status" value="1"/>
</dbReference>
<evidence type="ECO:0000256" key="1">
    <source>
        <dbReference type="ARBA" id="ARBA00001957"/>
    </source>
</evidence>
<dbReference type="PANTHER" id="PTHR45527:SF1">
    <property type="entry name" value="FATTY ACID SYNTHASE"/>
    <property type="match status" value="1"/>
</dbReference>
<name>A0ABV1MVU9_9BACI</name>
<dbReference type="Pfam" id="PF00501">
    <property type="entry name" value="AMP-binding"/>
    <property type="match status" value="1"/>
</dbReference>
<dbReference type="NCBIfam" id="TIGR01733">
    <property type="entry name" value="AA-adenyl-dom"/>
    <property type="match status" value="1"/>
</dbReference>
<evidence type="ECO:0000256" key="2">
    <source>
        <dbReference type="ARBA" id="ARBA00006432"/>
    </source>
</evidence>
<dbReference type="InterPro" id="IPR020806">
    <property type="entry name" value="PKS_PP-bd"/>
</dbReference>
<dbReference type="Pfam" id="PF00550">
    <property type="entry name" value="PP-binding"/>
    <property type="match status" value="1"/>
</dbReference>
<reference evidence="7 8" key="1">
    <citation type="submission" date="2024-06" db="EMBL/GenBank/DDBJ databases">
        <title>Lysinibacillus zambalefons sp. nov., a Novel Firmicute Isolated from the Poon Bato Zambales Hyperalkaline Spring.</title>
        <authorList>
            <person name="Aja J.A."/>
            <person name="Lazaro J.E.H."/>
            <person name="Llorin L.D."/>
            <person name="Lim K.R."/>
            <person name="Teodosio J."/>
            <person name="Dalisay D.S."/>
        </authorList>
    </citation>
    <scope>NUCLEOTIDE SEQUENCE [LARGE SCALE GENOMIC DNA]</scope>
    <source>
        <strain evidence="7 8">M3</strain>
    </source>
</reference>